<dbReference type="AlphaFoldDB" id="A0AAV9UFD5"/>
<evidence type="ECO:0000313" key="2">
    <source>
        <dbReference type="EMBL" id="KAK6340832.1"/>
    </source>
</evidence>
<feature type="compositionally biased region" description="Polar residues" evidence="1">
    <location>
        <begin position="248"/>
        <end position="265"/>
    </location>
</feature>
<feature type="compositionally biased region" description="Low complexity" evidence="1">
    <location>
        <begin position="342"/>
        <end position="364"/>
    </location>
</feature>
<evidence type="ECO:0000313" key="3">
    <source>
        <dbReference type="Proteomes" id="UP001375240"/>
    </source>
</evidence>
<accession>A0AAV9UFD5</accession>
<feature type="compositionally biased region" description="Polar residues" evidence="1">
    <location>
        <begin position="291"/>
        <end position="314"/>
    </location>
</feature>
<comment type="caution">
    <text evidence="2">The sequence shown here is derived from an EMBL/GenBank/DDBJ whole genome shotgun (WGS) entry which is preliminary data.</text>
</comment>
<evidence type="ECO:0000256" key="1">
    <source>
        <dbReference type="SAM" id="MobiDB-lite"/>
    </source>
</evidence>
<organism evidence="2 3">
    <name type="scientific">Orbilia brochopaga</name>
    <dbReference type="NCBI Taxonomy" id="3140254"/>
    <lineage>
        <taxon>Eukaryota</taxon>
        <taxon>Fungi</taxon>
        <taxon>Dikarya</taxon>
        <taxon>Ascomycota</taxon>
        <taxon>Pezizomycotina</taxon>
        <taxon>Orbiliomycetes</taxon>
        <taxon>Orbiliales</taxon>
        <taxon>Orbiliaceae</taxon>
        <taxon>Orbilia</taxon>
    </lineage>
</organism>
<feature type="region of interest" description="Disordered" evidence="1">
    <location>
        <begin position="200"/>
        <end position="415"/>
    </location>
</feature>
<keyword evidence="3" id="KW-1185">Reference proteome</keyword>
<reference evidence="2 3" key="1">
    <citation type="submission" date="2019-10" db="EMBL/GenBank/DDBJ databases">
        <authorList>
            <person name="Palmer J.M."/>
        </authorList>
    </citation>
    <scope>NUCLEOTIDE SEQUENCE [LARGE SCALE GENOMIC DNA]</scope>
    <source>
        <strain evidence="2 3">TWF696</strain>
    </source>
</reference>
<feature type="compositionally biased region" description="Polar residues" evidence="1">
    <location>
        <begin position="391"/>
        <end position="406"/>
    </location>
</feature>
<dbReference type="Proteomes" id="UP001375240">
    <property type="component" value="Unassembled WGS sequence"/>
</dbReference>
<feature type="compositionally biased region" description="Acidic residues" evidence="1">
    <location>
        <begin position="200"/>
        <end position="211"/>
    </location>
</feature>
<feature type="compositionally biased region" description="Basic and acidic residues" evidence="1">
    <location>
        <begin position="212"/>
        <end position="223"/>
    </location>
</feature>
<proteinExistence type="predicted"/>
<sequence length="558" mass="62556">MPPPERLTAGSIFFAYQARPAISSAGTIIGSTKDVVSMEWLDADDLAVPVERGEYSPEGVLAPFMCLAPHEHHTIGLPLIKVPYTMNFSKTCEQAERVDRTYLAITPSENTVRVPSKRFDTRYRPLDGTSFPVQKIYKDPKTGRPMPEWDTFIDLALPIVITEDKIEWRAEIYKAPVPEVVRFLRLYRFVNGLDFDVPDYEELDSEGEPLDVDDRDRTQKRPTELLGPGVRRQKAERSPQSDPKKVGSKQQTQKPSPPRTAQQANLPPRSPPGKNSWAAIAANVGGPAGDNRSQPWQEAGNQAQSRPQKSPQKAHQSEHTGSKHPEQGGYREASVGSHQNVRGGNSNNARRGQGNSRGRQNNWRGGRGGRGRRNNAWDPHGENHGIPEDGNSFQQQNEPTTNQAAQSAGDKKHEGESIAAVLANVQSQKLAIQSGLTNTGGDNNYDFAKYVRASRVNKIAKPDVLAHAKDSAERISDNDRTTWNKESSQLNQEPWPEDWPILKPGETMIEGIKDVPTREGWDEQQPNTPWWIRVQDYLELKGDERVYKGWEYPDPRYD</sequence>
<gene>
    <name evidence="2" type="ORF">TWF696_009150</name>
</gene>
<protein>
    <submittedName>
        <fullName evidence="2">Uncharacterized protein</fullName>
    </submittedName>
</protein>
<name>A0AAV9UFD5_9PEZI</name>
<dbReference type="EMBL" id="JAVHNQ010000008">
    <property type="protein sequence ID" value="KAK6340832.1"/>
    <property type="molecule type" value="Genomic_DNA"/>
</dbReference>
<feature type="compositionally biased region" description="Basic and acidic residues" evidence="1">
    <location>
        <begin position="315"/>
        <end position="326"/>
    </location>
</feature>
<feature type="compositionally biased region" description="Basic and acidic residues" evidence="1">
    <location>
        <begin position="233"/>
        <end position="245"/>
    </location>
</feature>